<dbReference type="RefSeq" id="WP_185277531.1">
    <property type="nucleotide sequence ID" value="NZ_CP043641.1"/>
</dbReference>
<keyword evidence="2" id="KW-0732">Signal</keyword>
<protein>
    <recommendedName>
        <fullName evidence="5">LPXTG cell wall anchor domain-containing protein</fullName>
    </recommendedName>
</protein>
<dbReference type="Proteomes" id="UP000515511">
    <property type="component" value="Chromosome"/>
</dbReference>
<reference evidence="4" key="1">
    <citation type="submission" date="2019-09" db="EMBL/GenBank/DDBJ databases">
        <title>Antimicrobial potential of Antarctic Bacteria.</title>
        <authorList>
            <person name="Benaud N."/>
            <person name="Edwards R.J."/>
            <person name="Ferrari B.C."/>
        </authorList>
    </citation>
    <scope>NUCLEOTIDE SEQUENCE [LARGE SCALE GENOMIC DNA]</scope>
    <source>
        <strain evidence="4">INR9</strain>
    </source>
</reference>
<dbReference type="KEGG" id="lse:F1C12_03925"/>
<keyword evidence="1" id="KW-1133">Transmembrane helix</keyword>
<keyword evidence="1" id="KW-0812">Transmembrane</keyword>
<feature type="transmembrane region" description="Helical" evidence="1">
    <location>
        <begin position="155"/>
        <end position="176"/>
    </location>
</feature>
<evidence type="ECO:0000313" key="3">
    <source>
        <dbReference type="EMBL" id="QNE34366.1"/>
    </source>
</evidence>
<evidence type="ECO:0000313" key="4">
    <source>
        <dbReference type="Proteomes" id="UP000515511"/>
    </source>
</evidence>
<feature type="signal peptide" evidence="2">
    <location>
        <begin position="1"/>
        <end position="26"/>
    </location>
</feature>
<gene>
    <name evidence="3" type="ORF">F1C12_03925</name>
</gene>
<sequence>MRAAVVASAALLALAGVLPTASAANAADVVTVPMPGPGHQSAWSATVQNPVSGTSKVYLNVVGATGGAAGIDDELTLSVQVDGVTVIAPTPVRRILGAGPVALGTVDGGSTKTVSGEVALSTAAGNAYQGQSAEVTLRLSSVAQESAPPPLADTGLTVIGLGVPLALVSLGAVFLLRRRKQSAQP</sequence>
<evidence type="ECO:0008006" key="5">
    <source>
        <dbReference type="Google" id="ProtNLM"/>
    </source>
</evidence>
<proteinExistence type="predicted"/>
<name>A0A7G6Y7A1_9MICO</name>
<dbReference type="EMBL" id="CP043641">
    <property type="protein sequence ID" value="QNE34366.1"/>
    <property type="molecule type" value="Genomic_DNA"/>
</dbReference>
<organism evidence="3 4">
    <name type="scientific">Leifsonia shinshuensis</name>
    <dbReference type="NCBI Taxonomy" id="150026"/>
    <lineage>
        <taxon>Bacteria</taxon>
        <taxon>Bacillati</taxon>
        <taxon>Actinomycetota</taxon>
        <taxon>Actinomycetes</taxon>
        <taxon>Micrococcales</taxon>
        <taxon>Microbacteriaceae</taxon>
        <taxon>Leifsonia</taxon>
    </lineage>
</organism>
<evidence type="ECO:0000256" key="2">
    <source>
        <dbReference type="SAM" id="SignalP"/>
    </source>
</evidence>
<accession>A0A7G6Y7A1</accession>
<evidence type="ECO:0000256" key="1">
    <source>
        <dbReference type="SAM" id="Phobius"/>
    </source>
</evidence>
<feature type="chain" id="PRO_5038752955" description="LPXTG cell wall anchor domain-containing protein" evidence="2">
    <location>
        <begin position="27"/>
        <end position="185"/>
    </location>
</feature>
<keyword evidence="1" id="KW-0472">Membrane</keyword>
<dbReference type="AlphaFoldDB" id="A0A7G6Y7A1"/>